<feature type="repeat" description="PPR" evidence="3">
    <location>
        <begin position="245"/>
        <end position="279"/>
    </location>
</feature>
<dbReference type="Pfam" id="PF01535">
    <property type="entry name" value="PPR"/>
    <property type="match status" value="3"/>
</dbReference>
<feature type="repeat" description="PPR" evidence="3">
    <location>
        <begin position="352"/>
        <end position="386"/>
    </location>
</feature>
<evidence type="ECO:0000256" key="3">
    <source>
        <dbReference type="PROSITE-ProRule" id="PRU00708"/>
    </source>
</evidence>
<keyword evidence="5" id="KW-1185">Reference proteome</keyword>
<keyword evidence="2" id="KW-0677">Repeat</keyword>
<dbReference type="Proteomes" id="UP001420932">
    <property type="component" value="Unassembled WGS sequence"/>
</dbReference>
<organism evidence="4 5">
    <name type="scientific">Stephania yunnanensis</name>
    <dbReference type="NCBI Taxonomy" id="152371"/>
    <lineage>
        <taxon>Eukaryota</taxon>
        <taxon>Viridiplantae</taxon>
        <taxon>Streptophyta</taxon>
        <taxon>Embryophyta</taxon>
        <taxon>Tracheophyta</taxon>
        <taxon>Spermatophyta</taxon>
        <taxon>Magnoliopsida</taxon>
        <taxon>Ranunculales</taxon>
        <taxon>Menispermaceae</taxon>
        <taxon>Menispermoideae</taxon>
        <taxon>Cissampelideae</taxon>
        <taxon>Stephania</taxon>
    </lineage>
</organism>
<gene>
    <name evidence="4" type="ORF">Syun_027028</name>
</gene>
<dbReference type="AlphaFoldDB" id="A0AAP0EJX5"/>
<dbReference type="Gene3D" id="1.25.40.10">
    <property type="entry name" value="Tetratricopeptide repeat domain"/>
    <property type="match status" value="4"/>
</dbReference>
<dbReference type="NCBIfam" id="TIGR00756">
    <property type="entry name" value="PPR"/>
    <property type="match status" value="4"/>
</dbReference>
<dbReference type="InterPro" id="IPR011990">
    <property type="entry name" value="TPR-like_helical_dom_sf"/>
</dbReference>
<feature type="repeat" description="PPR" evidence="3">
    <location>
        <begin position="526"/>
        <end position="560"/>
    </location>
</feature>
<feature type="repeat" description="PPR" evidence="3">
    <location>
        <begin position="492"/>
        <end position="522"/>
    </location>
</feature>
<evidence type="ECO:0000313" key="5">
    <source>
        <dbReference type="Proteomes" id="UP001420932"/>
    </source>
</evidence>
<dbReference type="PANTHER" id="PTHR47939:SF2">
    <property type="entry name" value="OS03G0782900 PROTEIN"/>
    <property type="match status" value="1"/>
</dbReference>
<dbReference type="InterPro" id="IPR050667">
    <property type="entry name" value="PPR-containing_protein"/>
</dbReference>
<dbReference type="InterPro" id="IPR002885">
    <property type="entry name" value="PPR_rpt"/>
</dbReference>
<evidence type="ECO:0000256" key="2">
    <source>
        <dbReference type="ARBA" id="ARBA00022737"/>
    </source>
</evidence>
<accession>A0AAP0EJX5</accession>
<reference evidence="4 5" key="1">
    <citation type="submission" date="2024-01" db="EMBL/GenBank/DDBJ databases">
        <title>Genome assemblies of Stephania.</title>
        <authorList>
            <person name="Yang L."/>
        </authorList>
    </citation>
    <scope>NUCLEOTIDE SEQUENCE [LARGE SCALE GENOMIC DNA]</scope>
    <source>
        <strain evidence="4">YNDBR</strain>
        <tissue evidence="4">Leaf</tissue>
    </source>
</reference>
<dbReference type="Pfam" id="PF13041">
    <property type="entry name" value="PPR_2"/>
    <property type="match status" value="2"/>
</dbReference>
<comment type="similarity">
    <text evidence="1">Belongs to the PPR family. P subfamily.</text>
</comment>
<protein>
    <recommendedName>
        <fullName evidence="6">Pentatricopeptide repeat-containing protein</fullName>
    </recommendedName>
</protein>
<proteinExistence type="inferred from homology"/>
<evidence type="ECO:0000256" key="1">
    <source>
        <dbReference type="ARBA" id="ARBA00007626"/>
    </source>
</evidence>
<dbReference type="PROSITE" id="PS51375">
    <property type="entry name" value="PPR"/>
    <property type="match status" value="5"/>
</dbReference>
<name>A0AAP0EJX5_9MAGN</name>
<comment type="caution">
    <text evidence="4">The sequence shown here is derived from an EMBL/GenBank/DDBJ whole genome shotgun (WGS) entry which is preliminary data.</text>
</comment>
<evidence type="ECO:0000313" key="4">
    <source>
        <dbReference type="EMBL" id="KAK9092117.1"/>
    </source>
</evidence>
<feature type="repeat" description="PPR" evidence="3">
    <location>
        <begin position="280"/>
        <end position="314"/>
    </location>
</feature>
<sequence>MYLKKFQTLITNKFPSQSSSLQWRTQIKQKQIIHEVSSALLQRRNWSPILQKLNLSLYLTQHMFLQIIHKTQKNPESTLSFLNWVSKNLNFKPDFNSHCRVLSILVNNGLVQSASSLMDSIIQSESVFSVVDLMIGACRDRVSQSVVSDFIIGFCLNKGLVLEGLRVLGKIRVYGIDLNSLDCCNALLEGLVKMGEVNLGWCLCAATVRSNVSMNLNSWGLVVQLLCKRGKLDNAVKLVNSGVYSDFIYELIIDSYCKKGDFKAAFDLLNDMDCKNLRPDFSTYSSILDGACRYDEVVVIETIMRDMVEKKLLPVSPLFGYDSLIQKLCELGMAYAANMFFERARNLKIGIRDDSYDCMLKLLCKEGRGREAMEVFNTISEKRITVKSDCYSAFAEIICTEEPSNEVEAMLKDLIDSGFVPCGSDLSKFVAAQCKQGRWKEAESMLSLVLEKGLMLDSLCCSLLVEHYCTCKQVDRGIALHDRVEKLGGNLDVTTYNTLLIGLFKERKIEEASRVFDYMRRKKVLNTCSYSIMVAGLSREKESRRAMQIHDEMLRVGLKPDKAIYKRLISRFL</sequence>
<evidence type="ECO:0008006" key="6">
    <source>
        <dbReference type="Google" id="ProtNLM"/>
    </source>
</evidence>
<dbReference type="EMBL" id="JBBNAF010000012">
    <property type="protein sequence ID" value="KAK9092117.1"/>
    <property type="molecule type" value="Genomic_DNA"/>
</dbReference>
<dbReference type="PANTHER" id="PTHR47939">
    <property type="entry name" value="MEMBRANE-ASSOCIATED SALT-INDUCIBLE PROTEIN-LIKE"/>
    <property type="match status" value="1"/>
</dbReference>